<accession>A0A2V3TW44</accession>
<dbReference type="EMBL" id="QJJK01000014">
    <property type="protein sequence ID" value="PXW53244.1"/>
    <property type="molecule type" value="Genomic_DNA"/>
</dbReference>
<organism evidence="1 2">
    <name type="scientific">Chelatococcus asaccharovorans</name>
    <dbReference type="NCBI Taxonomy" id="28210"/>
    <lineage>
        <taxon>Bacteria</taxon>
        <taxon>Pseudomonadati</taxon>
        <taxon>Pseudomonadota</taxon>
        <taxon>Alphaproteobacteria</taxon>
        <taxon>Hyphomicrobiales</taxon>
        <taxon>Chelatococcaceae</taxon>
        <taxon>Chelatococcus</taxon>
    </lineage>
</organism>
<comment type="caution">
    <text evidence="1">The sequence shown here is derived from an EMBL/GenBank/DDBJ whole genome shotgun (WGS) entry which is preliminary data.</text>
</comment>
<evidence type="ECO:0000313" key="1">
    <source>
        <dbReference type="EMBL" id="PXW53244.1"/>
    </source>
</evidence>
<name>A0A2V3TW44_9HYPH</name>
<gene>
    <name evidence="1" type="ORF">C7450_114120</name>
</gene>
<proteinExistence type="predicted"/>
<evidence type="ECO:0000313" key="2">
    <source>
        <dbReference type="Proteomes" id="UP000248021"/>
    </source>
</evidence>
<protein>
    <submittedName>
        <fullName evidence="1">Uncharacterized protein</fullName>
    </submittedName>
</protein>
<dbReference type="Proteomes" id="UP000248021">
    <property type="component" value="Unassembled WGS sequence"/>
</dbReference>
<keyword evidence="2" id="KW-1185">Reference proteome</keyword>
<reference evidence="1 2" key="1">
    <citation type="submission" date="2018-05" db="EMBL/GenBank/DDBJ databases">
        <title>Genomic Encyclopedia of Type Strains, Phase IV (KMG-IV): sequencing the most valuable type-strain genomes for metagenomic binning, comparative biology and taxonomic classification.</title>
        <authorList>
            <person name="Goeker M."/>
        </authorList>
    </citation>
    <scope>NUCLEOTIDE SEQUENCE [LARGE SCALE GENOMIC DNA]</scope>
    <source>
        <strain evidence="1 2">DSM 6462</strain>
    </source>
</reference>
<sequence>MPFPLTALAIGAHLFLVAEGPVPTLDTGPSCRAAAEFGAESKTTFAACMADENSARVAIEKEWKTFDSGSVARCLSETRSDGTPSYVELQECLELARDSKKYQNQPQPKI</sequence>
<dbReference type="AlphaFoldDB" id="A0A2V3TW44"/>